<dbReference type="InterPro" id="IPR000253">
    <property type="entry name" value="FHA_dom"/>
</dbReference>
<dbReference type="PROSITE" id="PS50006">
    <property type="entry name" value="FHA_DOMAIN"/>
    <property type="match status" value="1"/>
</dbReference>
<dbReference type="InterPro" id="IPR000719">
    <property type="entry name" value="Prot_kinase_dom"/>
</dbReference>
<dbReference type="SUPFAM" id="SSF49879">
    <property type="entry name" value="SMAD/FHA domain"/>
    <property type="match status" value="1"/>
</dbReference>
<dbReference type="PROSITE" id="PS50011">
    <property type="entry name" value="PROTEIN_KINASE_DOM"/>
    <property type="match status" value="1"/>
</dbReference>
<dbReference type="Pfam" id="PF00069">
    <property type="entry name" value="Pkinase"/>
    <property type="match status" value="1"/>
</dbReference>
<evidence type="ECO:0000313" key="5">
    <source>
        <dbReference type="EMBL" id="KYK61436.1"/>
    </source>
</evidence>
<dbReference type="PROSITE" id="PS00108">
    <property type="entry name" value="PROTEIN_KINASE_ST"/>
    <property type="match status" value="1"/>
</dbReference>
<dbReference type="GeneID" id="63715221"/>
<evidence type="ECO:0008006" key="7">
    <source>
        <dbReference type="Google" id="ProtNLM"/>
    </source>
</evidence>
<dbReference type="Proteomes" id="UP000076580">
    <property type="component" value="Chromosome 01"/>
</dbReference>
<feature type="region of interest" description="Disordered" evidence="2">
    <location>
        <begin position="1"/>
        <end position="20"/>
    </location>
</feature>
<evidence type="ECO:0000256" key="1">
    <source>
        <dbReference type="ARBA" id="ARBA00005575"/>
    </source>
</evidence>
<feature type="region of interest" description="Disordered" evidence="2">
    <location>
        <begin position="494"/>
        <end position="520"/>
    </location>
</feature>
<dbReference type="Pfam" id="PF00498">
    <property type="entry name" value="FHA"/>
    <property type="match status" value="1"/>
</dbReference>
<reference evidence="5 6" key="1">
    <citation type="journal article" date="2016" name="Sci. Rep.">
        <title>Insights into Adaptations to a Near-Obligate Nematode Endoparasitic Lifestyle from the Finished Genome of Drechmeria coniospora.</title>
        <authorList>
            <person name="Zhang L."/>
            <person name="Zhou Z."/>
            <person name="Guo Q."/>
            <person name="Fokkens L."/>
            <person name="Miskei M."/>
            <person name="Pocsi I."/>
            <person name="Zhang W."/>
            <person name="Chen M."/>
            <person name="Wang L."/>
            <person name="Sun Y."/>
            <person name="Donzelli B.G."/>
            <person name="Gibson D.M."/>
            <person name="Nelson D.R."/>
            <person name="Luo J.G."/>
            <person name="Rep M."/>
            <person name="Liu H."/>
            <person name="Yang S."/>
            <person name="Wang J."/>
            <person name="Krasnoff S.B."/>
            <person name="Xu Y."/>
            <person name="Molnar I."/>
            <person name="Lin M."/>
        </authorList>
    </citation>
    <scope>NUCLEOTIDE SEQUENCE [LARGE SCALE GENOMIC DNA]</scope>
    <source>
        <strain evidence="5 6">ARSEF 6962</strain>
    </source>
</reference>
<comment type="caution">
    <text evidence="5">The sequence shown here is derived from an EMBL/GenBank/DDBJ whole genome shotgun (WGS) entry which is preliminary data.</text>
</comment>
<dbReference type="SMART" id="SM00240">
    <property type="entry name" value="FHA"/>
    <property type="match status" value="1"/>
</dbReference>
<dbReference type="SUPFAM" id="SSF56112">
    <property type="entry name" value="Protein kinase-like (PK-like)"/>
    <property type="match status" value="1"/>
</dbReference>
<feature type="compositionally biased region" description="Polar residues" evidence="2">
    <location>
        <begin position="1"/>
        <end position="10"/>
    </location>
</feature>
<dbReference type="RefSeq" id="XP_040660788.1">
    <property type="nucleotide sequence ID" value="XM_040799905.1"/>
</dbReference>
<feature type="region of interest" description="Disordered" evidence="2">
    <location>
        <begin position="620"/>
        <end position="651"/>
    </location>
</feature>
<keyword evidence="6" id="KW-1185">Reference proteome</keyword>
<dbReference type="GO" id="GO:0004672">
    <property type="term" value="F:protein kinase activity"/>
    <property type="evidence" value="ECO:0007669"/>
    <property type="project" value="InterPro"/>
</dbReference>
<evidence type="ECO:0000256" key="2">
    <source>
        <dbReference type="SAM" id="MobiDB-lite"/>
    </source>
</evidence>
<gene>
    <name evidence="5" type="ORF">DCS_02578</name>
</gene>
<dbReference type="SMART" id="SM00220">
    <property type="entry name" value="S_TKc"/>
    <property type="match status" value="1"/>
</dbReference>
<dbReference type="InterPro" id="IPR011009">
    <property type="entry name" value="Kinase-like_dom_sf"/>
</dbReference>
<dbReference type="Gene3D" id="1.10.510.10">
    <property type="entry name" value="Transferase(Phosphotransferase) domain 1"/>
    <property type="match status" value="1"/>
</dbReference>
<evidence type="ECO:0000313" key="6">
    <source>
        <dbReference type="Proteomes" id="UP000076580"/>
    </source>
</evidence>
<dbReference type="STRING" id="98403.A0A151GWE9"/>
<dbReference type="InterPro" id="IPR008984">
    <property type="entry name" value="SMAD_FHA_dom_sf"/>
</dbReference>
<feature type="domain" description="Protein kinase" evidence="4">
    <location>
        <begin position="159"/>
        <end position="426"/>
    </location>
</feature>
<evidence type="ECO:0000259" key="4">
    <source>
        <dbReference type="PROSITE" id="PS50011"/>
    </source>
</evidence>
<dbReference type="InParanoid" id="A0A151GWE9"/>
<dbReference type="EMBL" id="LAYC01000001">
    <property type="protein sequence ID" value="KYK61436.1"/>
    <property type="molecule type" value="Genomic_DNA"/>
</dbReference>
<feature type="compositionally biased region" description="Basic and acidic residues" evidence="2">
    <location>
        <begin position="494"/>
        <end position="514"/>
    </location>
</feature>
<dbReference type="PANTHER" id="PTHR24347">
    <property type="entry name" value="SERINE/THREONINE-PROTEIN KINASE"/>
    <property type="match status" value="1"/>
</dbReference>
<dbReference type="CDD" id="cd22670">
    <property type="entry name" value="FHA_MEK1-like"/>
    <property type="match status" value="1"/>
</dbReference>
<comment type="similarity">
    <text evidence="1">Belongs to the protein kinase superfamily. CAMK Ser/Thr protein kinase family. CHEK2 subfamily.</text>
</comment>
<feature type="compositionally biased region" description="Polar residues" evidence="2">
    <location>
        <begin position="639"/>
        <end position="651"/>
    </location>
</feature>
<feature type="domain" description="FHA" evidence="3">
    <location>
        <begin position="47"/>
        <end position="104"/>
    </location>
</feature>
<dbReference type="AlphaFoldDB" id="A0A151GWE9"/>
<sequence length="651" mass="74247">MESPLMTSGQPHAPGNDVPDRCLLLSDSRKRDEEFHDLIPIWDHKILKIGRDPDSDLFIRDDAENLVSRTHCEVYVVEYDQTDSLVYVRDRNSSNGTYVNDIRVGDDSRMSSGYLLEHGDIIELRPHWRLTFCDKRPQPRYPLTDIQRAETRFFEDKYLLTQRCLGQGADGIVYLAVEVATKKQVVCKLVNLRSTKDKNDKEELRRKLQETDVLRQLQHPNIVPYIDAVISPYSLYTFTELATGGDLWSFIHRHGTETAVGENESRVIIRQIVCALYYLHMKGVVHRDLKPENILLAYSPWINCHRVMLSDFGACAVPRRSRMLTRAGTPNFQAPEISKKHQAQTFAVDMWSLGVVALTLLTHHMDIGIQALDQLSQQWLDIFLDNSVFGEADDFTPACERFVRGCLRIGPEERLSAAAAQDHDWLCKPEKYLDWFQELDRKATGDWKIQILLKPMAFELPDVLGKHRAKSEFEQQLLRLSDRFDPEKCSQYLHSERRRPDKSVPEGIRNRDPSFFESIPSMEPRVNTSITDTTPINLPASRDGAYNPGEPAYSATMLNQAVPRRLKRCKVRIKEAALLPFPGLERQTDPGVGVAATQREQVIETLKRADAGFVVDKPTTSTLPMATGRSSKKTCEQAKPSTSITSPFLLR</sequence>
<dbReference type="GO" id="GO:0005524">
    <property type="term" value="F:ATP binding"/>
    <property type="evidence" value="ECO:0007669"/>
    <property type="project" value="InterPro"/>
</dbReference>
<proteinExistence type="inferred from homology"/>
<name>A0A151GWE9_DRECN</name>
<accession>A0A151GWE9</accession>
<evidence type="ECO:0000259" key="3">
    <source>
        <dbReference type="PROSITE" id="PS50006"/>
    </source>
</evidence>
<protein>
    <recommendedName>
        <fullName evidence="7">Protein kinase-like domain protein</fullName>
    </recommendedName>
</protein>
<dbReference type="InterPro" id="IPR008271">
    <property type="entry name" value="Ser/Thr_kinase_AS"/>
</dbReference>
<dbReference type="Gene3D" id="2.60.200.20">
    <property type="match status" value="1"/>
</dbReference>
<organism evidence="5 6">
    <name type="scientific">Drechmeria coniospora</name>
    <name type="common">Nematophagous fungus</name>
    <name type="synonym">Meria coniospora</name>
    <dbReference type="NCBI Taxonomy" id="98403"/>
    <lineage>
        <taxon>Eukaryota</taxon>
        <taxon>Fungi</taxon>
        <taxon>Dikarya</taxon>
        <taxon>Ascomycota</taxon>
        <taxon>Pezizomycotina</taxon>
        <taxon>Sordariomycetes</taxon>
        <taxon>Hypocreomycetidae</taxon>
        <taxon>Hypocreales</taxon>
        <taxon>Ophiocordycipitaceae</taxon>
        <taxon>Drechmeria</taxon>
    </lineage>
</organism>